<dbReference type="InterPro" id="IPR032675">
    <property type="entry name" value="LRR_dom_sf"/>
</dbReference>
<dbReference type="AlphaFoldDB" id="A0A8T0GNI8"/>
<dbReference type="InterPro" id="IPR002182">
    <property type="entry name" value="NB-ARC"/>
</dbReference>
<dbReference type="EMBL" id="CM026430">
    <property type="protein sequence ID" value="KAG0561136.1"/>
    <property type="molecule type" value="Genomic_DNA"/>
</dbReference>
<dbReference type="InterPro" id="IPR042197">
    <property type="entry name" value="Apaf_helical"/>
</dbReference>
<dbReference type="Pfam" id="PF00560">
    <property type="entry name" value="LRR_1"/>
    <property type="match status" value="1"/>
</dbReference>
<proteinExistence type="predicted"/>
<dbReference type="GO" id="GO:0006952">
    <property type="term" value="P:defense response"/>
    <property type="evidence" value="ECO:0007669"/>
    <property type="project" value="UniProtKB-KW"/>
</dbReference>
<keyword evidence="5" id="KW-1185">Reference proteome</keyword>
<sequence length="1200" mass="133921">MSAALVSALAMASDVKPAKRLRMTEVGFEEYDVFLCHRGPDTKIAFVSFLYDRLKAAGLRPFLDCKSIGKGQHSQAWIDSAVKTTPIALVIFSENFADSEWCLNELNVMLDTPGVEVLPVFYKVQPEEVFCPEEGRLSAAFDKLKLRHDETCIERWRDALRRASGLNGWVYEAAGQSLETDLVTAIVHKVSELASKPLPLDVGDYVFGTKEVVDGIIQNHKEVSTLVLWGMGGIGKSTLARELYNRLREEFVASCYVEDLKSYYVQDSKNKVIRDDDIVKVQKHILKYLCPSEGHEVENKHKGKVILEERLSKKRILVVLDDVPDNGELYYWISSKMLTEGSMCIVTSRNKRVVEKLNNFDMKKAVHVHNVQGLGSEDSKRVFASYAFGRHWNEKTGFEELVAKISRACRGVPLVLKVCGALLKYREDAGFWSEVLMELNSGTFDDDGISECLKISFNALDQEYQDMFLDITCALLGKPKDMAILAWKSHGWYPLKGIEILVERALVTVDDSGCFRMHDHLRDMGRQILKEQRSKGVIDRLSMPESLEYLREHKGFPESLQILIIINEDSSSLHALDISHMKKLRILMCDDTLTATSIPENLCWWNLSRPWFKRFSEKPAKEVMTTLPTPLPNNKLVVLSLADSHITILTEIVVRLSNLEVLNLGGCKKLDLLPNSFGGLSKLQDLNLERSGITSLPVTFGELSNLEVLNLWGCEELHLLPESFGELSNLEMLDMRECRSVQWLPESFGGLRKLQVLKLQGSGITSLPATFGELSHLEVLNLWRCEKLDLLPESFGGLSKLKDLNLERSGITSLPASFGQLSNLEMVNMRECRSVQWLLESFWGLSKLRDLNLQGSRITSLPETFGELSNLKVLNLQGCSELHLLPESFGSLIKLPCLNFSGCGITSLPGTFGELRNLEVLNLWGCGKLDLLPESFGGLRKLKDLNLERSGITSLPASFGELSNLEMLNMQECRSVQWLPESFGGLSKLRDLNLEGSSLTSLPATFGELSKLRYLNLEGSGITSLPAISGELSNLEVLFVGGCRKLDLLPKSFGGLSKLRDLYLERSGITSLPATFGELSNLELLDVGGCEELHLLPESFGGLRKLRDLYLEGSGITSLPETFGELSNLKVLNVGGCMKLDLLPESFGDLSKLRDLNLERSGITSLPVTFGELSNLEVLNVGRCSKLHLPPELFGGLRKL</sequence>
<dbReference type="InterPro" id="IPR058192">
    <property type="entry name" value="WHD_ROQ1-like"/>
</dbReference>
<dbReference type="Pfam" id="PF23282">
    <property type="entry name" value="WHD_ROQ1"/>
    <property type="match status" value="1"/>
</dbReference>
<dbReference type="SUPFAM" id="SSF52058">
    <property type="entry name" value="L domain-like"/>
    <property type="match status" value="2"/>
</dbReference>
<dbReference type="PANTHER" id="PTHR45752">
    <property type="entry name" value="LEUCINE-RICH REPEAT-CONTAINING"/>
    <property type="match status" value="1"/>
</dbReference>
<name>A0A8T0GNI8_CERPU</name>
<dbReference type="InterPro" id="IPR027417">
    <property type="entry name" value="P-loop_NTPase"/>
</dbReference>
<dbReference type="SMART" id="SM00255">
    <property type="entry name" value="TIR"/>
    <property type="match status" value="1"/>
</dbReference>
<dbReference type="SUPFAM" id="SSF52540">
    <property type="entry name" value="P-loop containing nucleoside triphosphate hydrolases"/>
    <property type="match status" value="1"/>
</dbReference>
<dbReference type="Gene3D" id="3.80.10.10">
    <property type="entry name" value="Ribonuclease Inhibitor"/>
    <property type="match status" value="4"/>
</dbReference>
<dbReference type="GO" id="GO:0007165">
    <property type="term" value="P:signal transduction"/>
    <property type="evidence" value="ECO:0007669"/>
    <property type="project" value="InterPro"/>
</dbReference>
<dbReference type="InterPro" id="IPR055414">
    <property type="entry name" value="LRR_R13L4/SHOC2-like"/>
</dbReference>
<organism evidence="4 5">
    <name type="scientific">Ceratodon purpureus</name>
    <name type="common">Fire moss</name>
    <name type="synonym">Dicranum purpureum</name>
    <dbReference type="NCBI Taxonomy" id="3225"/>
    <lineage>
        <taxon>Eukaryota</taxon>
        <taxon>Viridiplantae</taxon>
        <taxon>Streptophyta</taxon>
        <taxon>Embryophyta</taxon>
        <taxon>Bryophyta</taxon>
        <taxon>Bryophytina</taxon>
        <taxon>Bryopsida</taxon>
        <taxon>Dicranidae</taxon>
        <taxon>Pseudoditrichales</taxon>
        <taxon>Ditrichaceae</taxon>
        <taxon>Ceratodon</taxon>
    </lineage>
</organism>
<dbReference type="Gene3D" id="3.40.50.10140">
    <property type="entry name" value="Toll/interleukin-1 receptor homology (TIR) domain"/>
    <property type="match status" value="1"/>
</dbReference>
<dbReference type="PROSITE" id="PS50104">
    <property type="entry name" value="TIR"/>
    <property type="match status" value="1"/>
</dbReference>
<evidence type="ECO:0000313" key="5">
    <source>
        <dbReference type="Proteomes" id="UP000822688"/>
    </source>
</evidence>
<dbReference type="SMART" id="SM00369">
    <property type="entry name" value="LRR_TYP"/>
    <property type="match status" value="15"/>
</dbReference>
<dbReference type="InterPro" id="IPR050715">
    <property type="entry name" value="LRR-SigEffector_domain"/>
</dbReference>
<reference evidence="4" key="1">
    <citation type="submission" date="2020-06" db="EMBL/GenBank/DDBJ databases">
        <title>WGS assembly of Ceratodon purpureus strain R40.</title>
        <authorList>
            <person name="Carey S.B."/>
            <person name="Jenkins J."/>
            <person name="Shu S."/>
            <person name="Lovell J.T."/>
            <person name="Sreedasyam A."/>
            <person name="Maumus F."/>
            <person name="Tiley G.P."/>
            <person name="Fernandez-Pozo N."/>
            <person name="Barry K."/>
            <person name="Chen C."/>
            <person name="Wang M."/>
            <person name="Lipzen A."/>
            <person name="Daum C."/>
            <person name="Saski C.A."/>
            <person name="Payton A.C."/>
            <person name="Mcbreen J.C."/>
            <person name="Conrad R.E."/>
            <person name="Kollar L.M."/>
            <person name="Olsson S."/>
            <person name="Huttunen S."/>
            <person name="Landis J.B."/>
            <person name="Wickett N.J."/>
            <person name="Johnson M.G."/>
            <person name="Rensing S.A."/>
            <person name="Grimwood J."/>
            <person name="Schmutz J."/>
            <person name="Mcdaniel S.F."/>
        </authorList>
    </citation>
    <scope>NUCLEOTIDE SEQUENCE</scope>
    <source>
        <strain evidence="4">R40</strain>
    </source>
</reference>
<evidence type="ECO:0000256" key="1">
    <source>
        <dbReference type="ARBA" id="ARBA00022614"/>
    </source>
</evidence>
<accession>A0A8T0GNI8</accession>
<dbReference type="InterPro" id="IPR003591">
    <property type="entry name" value="Leu-rich_rpt_typical-subtyp"/>
</dbReference>
<dbReference type="Pfam" id="PF01582">
    <property type="entry name" value="TIR"/>
    <property type="match status" value="1"/>
</dbReference>
<comment type="caution">
    <text evidence="4">The sequence shown here is derived from an EMBL/GenBank/DDBJ whole genome shotgun (WGS) entry which is preliminary data.</text>
</comment>
<evidence type="ECO:0000313" key="4">
    <source>
        <dbReference type="EMBL" id="KAG0561136.1"/>
    </source>
</evidence>
<dbReference type="PANTHER" id="PTHR45752:SF196">
    <property type="entry name" value="GH17740P"/>
    <property type="match status" value="1"/>
</dbReference>
<dbReference type="PRINTS" id="PR00364">
    <property type="entry name" value="DISEASERSIST"/>
</dbReference>
<dbReference type="InterPro" id="IPR001611">
    <property type="entry name" value="Leu-rich_rpt"/>
</dbReference>
<dbReference type="Pfam" id="PF23598">
    <property type="entry name" value="LRR_14"/>
    <property type="match status" value="2"/>
</dbReference>
<dbReference type="SUPFAM" id="SSF52200">
    <property type="entry name" value="Toll/Interleukin receptor TIR domain"/>
    <property type="match status" value="1"/>
</dbReference>
<feature type="domain" description="TIR" evidence="3">
    <location>
        <begin position="29"/>
        <end position="194"/>
    </location>
</feature>
<protein>
    <recommendedName>
        <fullName evidence="3">TIR domain-containing protein</fullName>
    </recommendedName>
</protein>
<dbReference type="InterPro" id="IPR035897">
    <property type="entry name" value="Toll_tir_struct_dom_sf"/>
</dbReference>
<keyword evidence="2" id="KW-0677">Repeat</keyword>
<gene>
    <name evidence="4" type="ORF">KC19_9G040400</name>
</gene>
<dbReference type="GO" id="GO:0043531">
    <property type="term" value="F:ADP binding"/>
    <property type="evidence" value="ECO:0007669"/>
    <property type="project" value="InterPro"/>
</dbReference>
<keyword evidence="1" id="KW-0433">Leucine-rich repeat</keyword>
<dbReference type="InterPro" id="IPR000157">
    <property type="entry name" value="TIR_dom"/>
</dbReference>
<dbReference type="Pfam" id="PF00931">
    <property type="entry name" value="NB-ARC"/>
    <property type="match status" value="1"/>
</dbReference>
<dbReference type="Proteomes" id="UP000822688">
    <property type="component" value="Chromosome 9"/>
</dbReference>
<evidence type="ECO:0000256" key="2">
    <source>
        <dbReference type="ARBA" id="ARBA00022737"/>
    </source>
</evidence>
<dbReference type="Gene3D" id="1.10.8.430">
    <property type="entry name" value="Helical domain of apoptotic protease-activating factors"/>
    <property type="match status" value="1"/>
</dbReference>
<evidence type="ECO:0000259" key="3">
    <source>
        <dbReference type="PROSITE" id="PS50104"/>
    </source>
</evidence>
<dbReference type="Gene3D" id="3.40.50.300">
    <property type="entry name" value="P-loop containing nucleotide triphosphate hydrolases"/>
    <property type="match status" value="1"/>
</dbReference>